<proteinExistence type="inferred from homology"/>
<evidence type="ECO:0000256" key="2">
    <source>
        <dbReference type="PIRNR" id="PIRNR006443"/>
    </source>
</evidence>
<dbReference type="Pfam" id="PF00994">
    <property type="entry name" value="MoCF_biosynth"/>
    <property type="match status" value="1"/>
</dbReference>
<dbReference type="RefSeq" id="WP_007392926.1">
    <property type="nucleotide sequence ID" value="NZ_KQ960925.1"/>
</dbReference>
<dbReference type="GO" id="GO:0005829">
    <property type="term" value="C:cytosol"/>
    <property type="evidence" value="ECO:0007669"/>
    <property type="project" value="TreeGrafter"/>
</dbReference>
<evidence type="ECO:0000259" key="3">
    <source>
        <dbReference type="SMART" id="SM00852"/>
    </source>
</evidence>
<dbReference type="EMBL" id="NFMF01000012">
    <property type="protein sequence ID" value="PNH20723.1"/>
    <property type="molecule type" value="Genomic_DNA"/>
</dbReference>
<protein>
    <recommendedName>
        <fullName evidence="1 2">Molybdenum cofactor biosynthesis protein B</fullName>
    </recommendedName>
</protein>
<evidence type="ECO:0000256" key="1">
    <source>
        <dbReference type="ARBA" id="ARBA00015262"/>
    </source>
</evidence>
<dbReference type="InterPro" id="IPR036425">
    <property type="entry name" value="MoaB/Mog-like_dom_sf"/>
</dbReference>
<dbReference type="CDD" id="cd00886">
    <property type="entry name" value="MogA_MoaB"/>
    <property type="match status" value="1"/>
</dbReference>
<dbReference type="PANTHER" id="PTHR43232">
    <property type="entry name" value="MOLYBDENUM COFACTOR BIOSYNTHESIS PROTEIN B"/>
    <property type="match status" value="1"/>
</dbReference>
<dbReference type="PANTHER" id="PTHR43232:SF2">
    <property type="entry name" value="MOLYBDENUM COFACTOR BIOSYNTHESIS PROTEIN B"/>
    <property type="match status" value="1"/>
</dbReference>
<feature type="domain" description="MoaB/Mog" evidence="3">
    <location>
        <begin position="13"/>
        <end position="156"/>
    </location>
</feature>
<comment type="pathway">
    <text evidence="2">Cofactor biosynthesis; molybdopterin biosynthesis.</text>
</comment>
<evidence type="ECO:0000313" key="5">
    <source>
        <dbReference type="Proteomes" id="UP000242958"/>
    </source>
</evidence>
<gene>
    <name evidence="4" type="ORF">CAL30_07175</name>
</gene>
<reference evidence="4 5" key="1">
    <citation type="submission" date="2017-05" db="EMBL/GenBank/DDBJ databases">
        <authorList>
            <person name="Song R."/>
            <person name="Chenine A.L."/>
            <person name="Ruprecht R.M."/>
        </authorList>
    </citation>
    <scope>NUCLEOTIDE SEQUENCE [LARGE SCALE GENOMIC DNA]</scope>
    <source>
        <strain evidence="4 5">KA00229</strain>
    </source>
</reference>
<sequence>MLERKGERPLRTAILTISNSRTFSDDTNGLMIQSALTNYGHHVVDYAIVKDDRDAITRHIHEWVCSVDMVITSGGTGLAERDVTLETLTPMMEKTIPGFAEMLLFFAYRRSCGVEALAYRSVAGLIHQCLVFALPGLPSLIKIGMEQIILPEANHLYGEIKK</sequence>
<dbReference type="AlphaFoldDB" id="A0A2J8B7H2"/>
<dbReference type="Proteomes" id="UP000242958">
    <property type="component" value="Unassembled WGS sequence"/>
</dbReference>
<comment type="similarity">
    <text evidence="2">Belongs to the MoaB/Mog family.</text>
</comment>
<comment type="caution">
    <text evidence="4">The sequence shown here is derived from an EMBL/GenBank/DDBJ whole genome shotgun (WGS) entry which is preliminary data.</text>
</comment>
<dbReference type="Gene3D" id="3.40.980.10">
    <property type="entry name" value="MoaB/Mog-like domain"/>
    <property type="match status" value="1"/>
</dbReference>
<keyword evidence="2" id="KW-0501">Molybdenum cofactor biosynthesis</keyword>
<accession>A0A2J8B7H2</accession>
<dbReference type="SUPFAM" id="SSF53218">
    <property type="entry name" value="Molybdenum cofactor biosynthesis proteins"/>
    <property type="match status" value="1"/>
</dbReference>
<dbReference type="NCBIfam" id="TIGR00177">
    <property type="entry name" value="molyb_syn"/>
    <property type="match status" value="1"/>
</dbReference>
<dbReference type="InterPro" id="IPR012245">
    <property type="entry name" value="MoaB"/>
</dbReference>
<dbReference type="GO" id="GO:0006777">
    <property type="term" value="P:Mo-molybdopterin cofactor biosynthetic process"/>
    <property type="evidence" value="ECO:0007669"/>
    <property type="project" value="UniProtKB-UniRule"/>
</dbReference>
<comment type="function">
    <text evidence="2">May be involved in the biosynthesis of molybdopterin.</text>
</comment>
<evidence type="ECO:0000313" key="4">
    <source>
        <dbReference type="EMBL" id="PNH20723.1"/>
    </source>
</evidence>
<dbReference type="UniPathway" id="UPA00344"/>
<name>A0A2J8B7H2_9FIRM</name>
<organism evidence="4 5">
    <name type="scientific">Megasphaera hutchinsoni</name>
    <dbReference type="NCBI Taxonomy" id="1588748"/>
    <lineage>
        <taxon>Bacteria</taxon>
        <taxon>Bacillati</taxon>
        <taxon>Bacillota</taxon>
        <taxon>Negativicutes</taxon>
        <taxon>Veillonellales</taxon>
        <taxon>Veillonellaceae</taxon>
        <taxon>Megasphaera</taxon>
    </lineage>
</organism>
<dbReference type="InterPro" id="IPR001453">
    <property type="entry name" value="MoaB/Mog_dom"/>
</dbReference>
<dbReference type="PIRSF" id="PIRSF006443">
    <property type="entry name" value="MoaB"/>
    <property type="match status" value="1"/>
</dbReference>
<dbReference type="SMART" id="SM00852">
    <property type="entry name" value="MoCF_biosynth"/>
    <property type="match status" value="1"/>
</dbReference>